<evidence type="ECO:0000313" key="1">
    <source>
        <dbReference type="EMBL" id="TQL65182.1"/>
    </source>
</evidence>
<organism evidence="1 2">
    <name type="scientific">Enteractinococcus coprophilus</name>
    <dbReference type="NCBI Taxonomy" id="1027633"/>
    <lineage>
        <taxon>Bacteria</taxon>
        <taxon>Bacillati</taxon>
        <taxon>Actinomycetota</taxon>
        <taxon>Actinomycetes</taxon>
        <taxon>Micrococcales</taxon>
        <taxon>Micrococcaceae</taxon>
    </lineage>
</organism>
<accession>A0A542ZXU0</accession>
<dbReference type="Proteomes" id="UP000319746">
    <property type="component" value="Unassembled WGS sequence"/>
</dbReference>
<proteinExistence type="predicted"/>
<dbReference type="EMBL" id="VFOU01000006">
    <property type="protein sequence ID" value="TQL65182.1"/>
    <property type="molecule type" value="Genomic_DNA"/>
</dbReference>
<dbReference type="RefSeq" id="WP_141868531.1">
    <property type="nucleotide sequence ID" value="NZ_BAABAN010000003.1"/>
</dbReference>
<keyword evidence="2" id="KW-1185">Reference proteome</keyword>
<sequence>MSQRKKPGPKPRGPRFAVTVRIPMEYKDRFESWIADKPGSRSDIVGDLVIQHLENQESSQMHS</sequence>
<protein>
    <recommendedName>
        <fullName evidence="3">Ribbon-helix-helix CopG family protein</fullName>
    </recommendedName>
</protein>
<gene>
    <name evidence="1" type="ORF">FB556_2699</name>
</gene>
<reference evidence="1 2" key="1">
    <citation type="submission" date="2019-06" db="EMBL/GenBank/DDBJ databases">
        <title>Sequencing the genomes of 1000 actinobacteria strains.</title>
        <authorList>
            <person name="Klenk H.-P."/>
        </authorList>
    </citation>
    <scope>NUCLEOTIDE SEQUENCE [LARGE SCALE GENOMIC DNA]</scope>
    <source>
        <strain evidence="1 2">DSM 24083</strain>
    </source>
</reference>
<name>A0A542ZXU0_9MICC</name>
<evidence type="ECO:0000313" key="2">
    <source>
        <dbReference type="Proteomes" id="UP000319746"/>
    </source>
</evidence>
<dbReference type="AlphaFoldDB" id="A0A542ZXU0"/>
<comment type="caution">
    <text evidence="1">The sequence shown here is derived from an EMBL/GenBank/DDBJ whole genome shotgun (WGS) entry which is preliminary data.</text>
</comment>
<evidence type="ECO:0008006" key="3">
    <source>
        <dbReference type="Google" id="ProtNLM"/>
    </source>
</evidence>